<accession>Q6L2I6</accession>
<reference evidence="11 12" key="1">
    <citation type="journal article" date="2004" name="Proc. Natl. Acad. Sci. U.S.A.">
        <title>Genome sequence of Picrophilus torridus and its implications for life around pH 0.</title>
        <authorList>
            <person name="Futterer O."/>
            <person name="Angelov A."/>
            <person name="Liesegang H."/>
            <person name="Gottschalk G."/>
            <person name="Schleper C."/>
            <person name="Schepers B."/>
            <person name="Dock C."/>
            <person name="Antranikian G."/>
            <person name="Liebl W."/>
        </authorList>
    </citation>
    <scope>NUCLEOTIDE SEQUENCE [LARGE SCALE GENOMIC DNA]</scope>
    <source>
        <strain evidence="12">ATCC 700027 / DSM 9790 / JCM 10055 / NBRC 100828</strain>
    </source>
</reference>
<dbReference type="EMBL" id="AE017261">
    <property type="protein sequence ID" value="AAT42816.1"/>
    <property type="molecule type" value="Genomic_DNA"/>
</dbReference>
<feature type="transmembrane region" description="Helical" evidence="9">
    <location>
        <begin position="233"/>
        <end position="257"/>
    </location>
</feature>
<keyword evidence="5 9" id="KW-0812">Transmembrane</keyword>
<evidence type="ECO:0000256" key="4">
    <source>
        <dbReference type="ARBA" id="ARBA00022475"/>
    </source>
</evidence>
<protein>
    <submittedName>
        <fullName evidence="11">Transporter</fullName>
    </submittedName>
</protein>
<dbReference type="GO" id="GO:0015293">
    <property type="term" value="F:symporter activity"/>
    <property type="evidence" value="ECO:0007669"/>
    <property type="project" value="UniProtKB-KW"/>
</dbReference>
<dbReference type="eggNOG" id="arCOG02691">
    <property type="taxonomic scope" value="Archaea"/>
</dbReference>
<dbReference type="InterPro" id="IPR036259">
    <property type="entry name" value="MFS_trans_sf"/>
</dbReference>
<evidence type="ECO:0000313" key="12">
    <source>
        <dbReference type="Proteomes" id="UP000000438"/>
    </source>
</evidence>
<comment type="subcellular location">
    <subcellularLocation>
        <location evidence="1">Cell membrane</location>
        <topology evidence="1">Multi-pass membrane protein</topology>
    </subcellularLocation>
</comment>
<feature type="transmembrane region" description="Helical" evidence="9">
    <location>
        <begin position="323"/>
        <end position="343"/>
    </location>
</feature>
<dbReference type="AlphaFoldDB" id="Q6L2I6"/>
<organism evidence="11 12">
    <name type="scientific">Picrophilus torridus (strain ATCC 700027 / DSM 9790 / JCM 10055 / NBRC 100828 / KAW 2/3)</name>
    <dbReference type="NCBI Taxonomy" id="1122961"/>
    <lineage>
        <taxon>Archaea</taxon>
        <taxon>Methanobacteriati</taxon>
        <taxon>Thermoplasmatota</taxon>
        <taxon>Thermoplasmata</taxon>
        <taxon>Thermoplasmatales</taxon>
        <taxon>Picrophilaceae</taxon>
        <taxon>Picrophilus</taxon>
    </lineage>
</organism>
<dbReference type="InterPro" id="IPR011701">
    <property type="entry name" value="MFS"/>
</dbReference>
<feature type="transmembrane region" description="Helical" evidence="9">
    <location>
        <begin position="103"/>
        <end position="123"/>
    </location>
</feature>
<evidence type="ECO:0000256" key="5">
    <source>
        <dbReference type="ARBA" id="ARBA00022692"/>
    </source>
</evidence>
<feature type="transmembrane region" description="Helical" evidence="9">
    <location>
        <begin position="300"/>
        <end position="317"/>
    </location>
</feature>
<dbReference type="PANTHER" id="PTHR43528">
    <property type="entry name" value="ALPHA-KETOGLUTARATE PERMEASE"/>
    <property type="match status" value="1"/>
</dbReference>
<gene>
    <name evidence="11" type="ordered locus">PTO0231</name>
</gene>
<comment type="similarity">
    <text evidence="2">Belongs to the major facilitator superfamily. Metabolite:H+ Symporter (MHS) family (TC 2.A.1.6) family.</text>
</comment>
<feature type="transmembrane region" description="Helical" evidence="9">
    <location>
        <begin position="176"/>
        <end position="198"/>
    </location>
</feature>
<evidence type="ECO:0000256" key="3">
    <source>
        <dbReference type="ARBA" id="ARBA00022448"/>
    </source>
</evidence>
<keyword evidence="7 9" id="KW-1133">Transmembrane helix</keyword>
<dbReference type="SUPFAM" id="SSF103473">
    <property type="entry name" value="MFS general substrate transporter"/>
    <property type="match status" value="1"/>
</dbReference>
<evidence type="ECO:0000259" key="10">
    <source>
        <dbReference type="PROSITE" id="PS50850"/>
    </source>
</evidence>
<sequence length="422" mass="46643">MYSQRLQVMAAWGGWLLDGYTSISYLLVFSYMAPVFLPGYLGSLRFIIVLIPVSFGGFARSIGSVIFGRLGDKRGRHFLLTFSILGFSISSASIGLIPGYKTIGIAAPAMLYILIFIQGMFAGSEYGAGSAFSMESSGRSSRPLTGAFMQSGYGMGYLMVVTVDLIILYITGNNIFIIYGWRILLLTSLIPGLITLLLRKISRETNVFIDMAASGKIEKRPFTAMLNENKGRLFYIITFMSALLFINTGTFSFYPVAGSENLLNLGGNLLYALIIINGISLFGVIFGGYISLNKNIKKRIILYSFIFLATSWLFIIIGYTRNIYIFIAMFSIQAFLEAMIFSLIPEFLSESFSKKYRSTATGFIYNFGAIPGGLAILLILIPGEILGIKIVWSLEILLASLLLVLSMVFTRDNNMDLDPIMV</sequence>
<evidence type="ECO:0000256" key="9">
    <source>
        <dbReference type="SAM" id="Phobius"/>
    </source>
</evidence>
<dbReference type="Gene3D" id="1.20.1250.20">
    <property type="entry name" value="MFS general substrate transporter like domains"/>
    <property type="match status" value="2"/>
</dbReference>
<dbReference type="FunCoup" id="Q6L2I6">
    <property type="interactions" value="5"/>
</dbReference>
<evidence type="ECO:0000256" key="1">
    <source>
        <dbReference type="ARBA" id="ARBA00004651"/>
    </source>
</evidence>
<evidence type="ECO:0000256" key="8">
    <source>
        <dbReference type="ARBA" id="ARBA00023136"/>
    </source>
</evidence>
<feature type="transmembrane region" description="Helical" evidence="9">
    <location>
        <begin position="144"/>
        <end position="170"/>
    </location>
</feature>
<dbReference type="PROSITE" id="PS00217">
    <property type="entry name" value="SUGAR_TRANSPORT_2"/>
    <property type="match status" value="1"/>
</dbReference>
<dbReference type="STRING" id="263820.PTO0231"/>
<dbReference type="KEGG" id="pto:PTO0231"/>
<name>Q6L2I6_PICTO</name>
<evidence type="ECO:0000256" key="2">
    <source>
        <dbReference type="ARBA" id="ARBA00008240"/>
    </source>
</evidence>
<evidence type="ECO:0000256" key="7">
    <source>
        <dbReference type="ARBA" id="ARBA00022989"/>
    </source>
</evidence>
<feature type="transmembrane region" description="Helical" evidence="9">
    <location>
        <begin position="44"/>
        <end position="66"/>
    </location>
</feature>
<feature type="transmembrane region" description="Helical" evidence="9">
    <location>
        <begin position="78"/>
        <end position="97"/>
    </location>
</feature>
<dbReference type="GeneID" id="2844614"/>
<dbReference type="Proteomes" id="UP000000438">
    <property type="component" value="Chromosome"/>
</dbReference>
<proteinExistence type="inferred from homology"/>
<dbReference type="RefSeq" id="WP_011177032.1">
    <property type="nucleotide sequence ID" value="NC_005877.1"/>
</dbReference>
<dbReference type="InterPro" id="IPR005829">
    <property type="entry name" value="Sugar_transporter_CS"/>
</dbReference>
<dbReference type="Pfam" id="PF07690">
    <property type="entry name" value="MFS_1"/>
    <property type="match status" value="1"/>
</dbReference>
<dbReference type="InterPro" id="IPR051084">
    <property type="entry name" value="H+-coupled_symporters"/>
</dbReference>
<feature type="transmembrane region" description="Helical" evidence="9">
    <location>
        <begin position="363"/>
        <end position="381"/>
    </location>
</feature>
<dbReference type="InterPro" id="IPR020846">
    <property type="entry name" value="MFS_dom"/>
</dbReference>
<dbReference type="PaxDb" id="263820-PTO0231"/>
<keyword evidence="6" id="KW-0769">Symport</keyword>
<evidence type="ECO:0000313" key="11">
    <source>
        <dbReference type="EMBL" id="AAT42816.1"/>
    </source>
</evidence>
<evidence type="ECO:0000256" key="6">
    <source>
        <dbReference type="ARBA" id="ARBA00022847"/>
    </source>
</evidence>
<feature type="domain" description="Major facilitator superfamily (MFS) profile" evidence="10">
    <location>
        <begin position="7"/>
        <end position="414"/>
    </location>
</feature>
<dbReference type="HOGENOM" id="CLU_001265_39_0_2"/>
<feature type="transmembrane region" description="Helical" evidence="9">
    <location>
        <begin position="12"/>
        <end position="32"/>
    </location>
</feature>
<feature type="transmembrane region" description="Helical" evidence="9">
    <location>
        <begin position="269"/>
        <end position="288"/>
    </location>
</feature>
<keyword evidence="4" id="KW-1003">Cell membrane</keyword>
<keyword evidence="3" id="KW-0813">Transport</keyword>
<keyword evidence="8 9" id="KW-0472">Membrane</keyword>
<dbReference type="GO" id="GO:0005886">
    <property type="term" value="C:plasma membrane"/>
    <property type="evidence" value="ECO:0007669"/>
    <property type="project" value="UniProtKB-SubCell"/>
</dbReference>
<feature type="transmembrane region" description="Helical" evidence="9">
    <location>
        <begin position="387"/>
        <end position="409"/>
    </location>
</feature>
<dbReference type="PANTHER" id="PTHR43528:SF1">
    <property type="entry name" value="ALPHA-KETOGLUTARATE PERMEASE"/>
    <property type="match status" value="1"/>
</dbReference>
<dbReference type="PROSITE" id="PS50850">
    <property type="entry name" value="MFS"/>
    <property type="match status" value="1"/>
</dbReference>
<dbReference type="InParanoid" id="Q6L2I6"/>